<evidence type="ECO:0000259" key="1">
    <source>
        <dbReference type="Pfam" id="PF14111"/>
    </source>
</evidence>
<dbReference type="AlphaFoldDB" id="A0A2I0WLJ2"/>
<dbReference type="InterPro" id="IPR025558">
    <property type="entry name" value="DUF4283"/>
</dbReference>
<dbReference type="EMBL" id="KZ502537">
    <property type="protein sequence ID" value="PKU76527.1"/>
    <property type="molecule type" value="Genomic_DNA"/>
</dbReference>
<sequence length="514" mass="55858">MPSSKLIDPNFFGGVSHSKSFLQALAGSTSSFPDLRLSNFRGLPSLWVSDEEIMDLAEPFRFSLVGFFPLKRPPLEAIRKFFFNLKLNGEVSVTVLDSTHILIKLANDLDYCRVFCHRSYLVFNCFMKITKWSPSLDIGVESPIIPIWISFPHLRPHFFAPRILFGLGELFGKPLKIDEATLVGSRPSNARVLVEIDITKTYTKQVWLGSESLGYVQEVAFDEFPQFCSVCKCLGHLSGKCNSVANFGIPSTAVSPVDNLPNLGNGNGLNVIEKPESAGVVLPSVGPTEGSPAAGFCGMTVPAEEGVLDDPIVVGLNNVVADLCEGHVSNPQVAVNLEIVQADKVLNDEVLSGVVENLLSPNAIPFFPSSGDSGHLPERVACPENNMVTVACETLVSNPIVVDIGPPGESSVMGNVDETEIRMVHSSVGGHVENVIMQDSFINVPVNLMEAKTIVGLNSGLDVRSHGDWLNNSSDFDSDADPVSDSDFDVKLVRDRSHRACPRGKLWKRGGRRR</sequence>
<reference evidence="2 3" key="2">
    <citation type="journal article" date="2017" name="Nature">
        <title>The Apostasia genome and the evolution of orchids.</title>
        <authorList>
            <person name="Zhang G.Q."/>
            <person name="Liu K.W."/>
            <person name="Li Z."/>
            <person name="Lohaus R."/>
            <person name="Hsiao Y.Y."/>
            <person name="Niu S.C."/>
            <person name="Wang J.Y."/>
            <person name="Lin Y.C."/>
            <person name="Xu Q."/>
            <person name="Chen L.J."/>
            <person name="Yoshida K."/>
            <person name="Fujiwara S."/>
            <person name="Wang Z.W."/>
            <person name="Zhang Y.Q."/>
            <person name="Mitsuda N."/>
            <person name="Wang M."/>
            <person name="Liu G.H."/>
            <person name="Pecoraro L."/>
            <person name="Huang H.X."/>
            <person name="Xiao X.J."/>
            <person name="Lin M."/>
            <person name="Wu X.Y."/>
            <person name="Wu W.L."/>
            <person name="Chen Y.Y."/>
            <person name="Chang S.B."/>
            <person name="Sakamoto S."/>
            <person name="Ohme-Takagi M."/>
            <person name="Yagi M."/>
            <person name="Zeng S.J."/>
            <person name="Shen C.Y."/>
            <person name="Yeh C.M."/>
            <person name="Luo Y.B."/>
            <person name="Tsai W.C."/>
            <person name="Van de Peer Y."/>
            <person name="Liu Z.J."/>
        </authorList>
    </citation>
    <scope>NUCLEOTIDE SEQUENCE [LARGE SCALE GENOMIC DNA]</scope>
    <source>
        <tissue evidence="2">The whole plant</tissue>
    </source>
</reference>
<reference evidence="2 3" key="1">
    <citation type="journal article" date="2016" name="Sci. Rep.">
        <title>The Dendrobium catenatum Lindl. genome sequence provides insights into polysaccharide synthase, floral development and adaptive evolution.</title>
        <authorList>
            <person name="Zhang G.Q."/>
            <person name="Xu Q."/>
            <person name="Bian C."/>
            <person name="Tsai W.C."/>
            <person name="Yeh C.M."/>
            <person name="Liu K.W."/>
            <person name="Yoshida K."/>
            <person name="Zhang L.S."/>
            <person name="Chang S.B."/>
            <person name="Chen F."/>
            <person name="Shi Y."/>
            <person name="Su Y.Y."/>
            <person name="Zhang Y.Q."/>
            <person name="Chen L.J."/>
            <person name="Yin Y."/>
            <person name="Lin M."/>
            <person name="Huang H."/>
            <person name="Deng H."/>
            <person name="Wang Z.W."/>
            <person name="Zhu S.L."/>
            <person name="Zhao X."/>
            <person name="Deng C."/>
            <person name="Niu S.C."/>
            <person name="Huang J."/>
            <person name="Wang M."/>
            <person name="Liu G.H."/>
            <person name="Yang H.J."/>
            <person name="Xiao X.J."/>
            <person name="Hsiao Y.Y."/>
            <person name="Wu W.L."/>
            <person name="Chen Y.Y."/>
            <person name="Mitsuda N."/>
            <person name="Ohme-Takagi M."/>
            <person name="Luo Y.B."/>
            <person name="Van de Peer Y."/>
            <person name="Liu Z.J."/>
        </authorList>
    </citation>
    <scope>NUCLEOTIDE SEQUENCE [LARGE SCALE GENOMIC DNA]</scope>
    <source>
        <tissue evidence="2">The whole plant</tissue>
    </source>
</reference>
<organism evidence="2 3">
    <name type="scientific">Dendrobium catenatum</name>
    <dbReference type="NCBI Taxonomy" id="906689"/>
    <lineage>
        <taxon>Eukaryota</taxon>
        <taxon>Viridiplantae</taxon>
        <taxon>Streptophyta</taxon>
        <taxon>Embryophyta</taxon>
        <taxon>Tracheophyta</taxon>
        <taxon>Spermatophyta</taxon>
        <taxon>Magnoliopsida</taxon>
        <taxon>Liliopsida</taxon>
        <taxon>Asparagales</taxon>
        <taxon>Orchidaceae</taxon>
        <taxon>Epidendroideae</taxon>
        <taxon>Malaxideae</taxon>
        <taxon>Dendrobiinae</taxon>
        <taxon>Dendrobium</taxon>
    </lineage>
</organism>
<dbReference type="PANTHER" id="PTHR31286:SF179">
    <property type="entry name" value="RNASE H TYPE-1 DOMAIN-CONTAINING PROTEIN"/>
    <property type="match status" value="1"/>
</dbReference>
<name>A0A2I0WLJ2_9ASPA</name>
<evidence type="ECO:0000313" key="2">
    <source>
        <dbReference type="EMBL" id="PKU76527.1"/>
    </source>
</evidence>
<evidence type="ECO:0000313" key="3">
    <source>
        <dbReference type="Proteomes" id="UP000233837"/>
    </source>
</evidence>
<proteinExistence type="predicted"/>
<accession>A0A2I0WLJ2</accession>
<gene>
    <name evidence="2" type="ORF">MA16_Dca001131</name>
</gene>
<keyword evidence="3" id="KW-1185">Reference proteome</keyword>
<dbReference type="Pfam" id="PF14111">
    <property type="entry name" value="DUF4283"/>
    <property type="match status" value="1"/>
</dbReference>
<dbReference type="PANTHER" id="PTHR31286">
    <property type="entry name" value="GLYCINE-RICH CELL WALL STRUCTURAL PROTEIN 1.8-LIKE"/>
    <property type="match status" value="1"/>
</dbReference>
<dbReference type="InterPro" id="IPR040256">
    <property type="entry name" value="At4g02000-like"/>
</dbReference>
<dbReference type="Proteomes" id="UP000233837">
    <property type="component" value="Unassembled WGS sequence"/>
</dbReference>
<feature type="domain" description="DUF4283" evidence="1">
    <location>
        <begin position="58"/>
        <end position="137"/>
    </location>
</feature>
<protein>
    <recommendedName>
        <fullName evidence="1">DUF4283 domain-containing protein</fullName>
    </recommendedName>
</protein>